<accession>A0A239CND5</accession>
<gene>
    <name evidence="2" type="ORF">SAMN06295912_102279</name>
</gene>
<dbReference type="RefSeq" id="WP_281253519.1">
    <property type="nucleotide sequence ID" value="NZ_FZOS01000002.1"/>
</dbReference>
<keyword evidence="1" id="KW-1133">Transmembrane helix</keyword>
<sequence length="44" mass="4686">MSPANQGRPQPPVEGIWRALAIVVTLIALPFFLAATAAKAKRGR</sequence>
<keyword evidence="1" id="KW-0812">Transmembrane</keyword>
<dbReference type="EMBL" id="FZOS01000002">
    <property type="protein sequence ID" value="SNS21004.1"/>
    <property type="molecule type" value="Genomic_DNA"/>
</dbReference>
<dbReference type="Proteomes" id="UP000198281">
    <property type="component" value="Unassembled WGS sequence"/>
</dbReference>
<reference evidence="3" key="1">
    <citation type="submission" date="2017-06" db="EMBL/GenBank/DDBJ databases">
        <authorList>
            <person name="Varghese N."/>
            <person name="Submissions S."/>
        </authorList>
    </citation>
    <scope>NUCLEOTIDE SEQUENCE [LARGE SCALE GENOMIC DNA]</scope>
    <source>
        <strain evidence="3">LNB2</strain>
    </source>
</reference>
<name>A0A239CND5_9SPHN</name>
<keyword evidence="3" id="KW-1185">Reference proteome</keyword>
<evidence type="ECO:0000256" key="1">
    <source>
        <dbReference type="SAM" id="Phobius"/>
    </source>
</evidence>
<proteinExistence type="predicted"/>
<feature type="transmembrane region" description="Helical" evidence="1">
    <location>
        <begin position="16"/>
        <end position="38"/>
    </location>
</feature>
<organism evidence="2 3">
    <name type="scientific">Edaphosphingomonas laterariae</name>
    <dbReference type="NCBI Taxonomy" id="861865"/>
    <lineage>
        <taxon>Bacteria</taxon>
        <taxon>Pseudomonadati</taxon>
        <taxon>Pseudomonadota</taxon>
        <taxon>Alphaproteobacteria</taxon>
        <taxon>Sphingomonadales</taxon>
        <taxon>Rhizorhabdaceae</taxon>
        <taxon>Edaphosphingomonas</taxon>
    </lineage>
</organism>
<keyword evidence="1" id="KW-0472">Membrane</keyword>
<protein>
    <submittedName>
        <fullName evidence="2">Uncharacterized protein</fullName>
    </submittedName>
</protein>
<evidence type="ECO:0000313" key="3">
    <source>
        <dbReference type="Proteomes" id="UP000198281"/>
    </source>
</evidence>
<evidence type="ECO:0000313" key="2">
    <source>
        <dbReference type="EMBL" id="SNS21004.1"/>
    </source>
</evidence>
<dbReference type="AlphaFoldDB" id="A0A239CND5"/>